<evidence type="ECO:0000313" key="1">
    <source>
        <dbReference type="EMBL" id="PKG21637.1"/>
    </source>
</evidence>
<dbReference type="Proteomes" id="UP000233375">
    <property type="component" value="Unassembled WGS sequence"/>
</dbReference>
<comment type="caution">
    <text evidence="1">The sequence shown here is derived from an EMBL/GenBank/DDBJ whole genome shotgun (WGS) entry which is preliminary data.</text>
</comment>
<sequence length="111" mass="12849">MKNKIEIELENEGKTIFINPPDGGYQKGEKYEIHIRNNIKYTDGEKLSKAYAMQFVMVRDEVEEGVVNPEIKKEYVKIIDKNILEIKNKGIKSKLKKGEIIIFPTNEHPEG</sequence>
<evidence type="ECO:0000313" key="2">
    <source>
        <dbReference type="Proteomes" id="UP000233375"/>
    </source>
</evidence>
<organism evidence="1 2">
    <name type="scientific">Niallia nealsonii</name>
    <dbReference type="NCBI Taxonomy" id="115979"/>
    <lineage>
        <taxon>Bacteria</taxon>
        <taxon>Bacillati</taxon>
        <taxon>Bacillota</taxon>
        <taxon>Bacilli</taxon>
        <taxon>Bacillales</taxon>
        <taxon>Bacillaceae</taxon>
        <taxon>Niallia</taxon>
    </lineage>
</organism>
<accession>A0A2N0YWK3</accession>
<dbReference type="EMBL" id="PISE01000067">
    <property type="protein sequence ID" value="PKG21637.1"/>
    <property type="molecule type" value="Genomic_DNA"/>
</dbReference>
<dbReference type="AlphaFoldDB" id="A0A2N0YWK3"/>
<dbReference type="OrthoDB" id="9778998at2"/>
<name>A0A2N0YWK3_9BACI</name>
<protein>
    <submittedName>
        <fullName evidence="1">Uncharacterized protein</fullName>
    </submittedName>
</protein>
<keyword evidence="2" id="KW-1185">Reference proteome</keyword>
<gene>
    <name evidence="1" type="ORF">CWS01_21355</name>
</gene>
<dbReference type="RefSeq" id="WP_101179488.1">
    <property type="nucleotide sequence ID" value="NZ_PISE01000067.1"/>
</dbReference>
<proteinExistence type="predicted"/>
<reference evidence="1 2" key="1">
    <citation type="journal article" date="2003" name="Int. J. Syst. Evol. Microbiol.">
        <title>Bacillus nealsonii sp. nov., isolated from a spacecraft-assembly facility, whose spores are gamma-radiation resistant.</title>
        <authorList>
            <person name="Venkateswaran K."/>
            <person name="Kempf M."/>
            <person name="Chen F."/>
            <person name="Satomi M."/>
            <person name="Nicholson W."/>
            <person name="Kern R."/>
        </authorList>
    </citation>
    <scope>NUCLEOTIDE SEQUENCE [LARGE SCALE GENOMIC DNA]</scope>
    <source>
        <strain evidence="1 2">FO-92</strain>
    </source>
</reference>